<keyword evidence="3" id="KW-0449">Lipoprotein</keyword>
<evidence type="ECO:0000256" key="1">
    <source>
        <dbReference type="SAM" id="MobiDB-lite"/>
    </source>
</evidence>
<keyword evidence="4" id="KW-1185">Reference proteome</keyword>
<organism evidence="3 4">
    <name type="scientific">Aureliella helgolandensis</name>
    <dbReference type="NCBI Taxonomy" id="2527968"/>
    <lineage>
        <taxon>Bacteria</taxon>
        <taxon>Pseudomonadati</taxon>
        <taxon>Planctomycetota</taxon>
        <taxon>Planctomycetia</taxon>
        <taxon>Pirellulales</taxon>
        <taxon>Pirellulaceae</taxon>
        <taxon>Aureliella</taxon>
    </lineage>
</organism>
<name>A0A518GBB6_9BACT</name>
<evidence type="ECO:0000259" key="2">
    <source>
        <dbReference type="PROSITE" id="PS50914"/>
    </source>
</evidence>
<dbReference type="PROSITE" id="PS51257">
    <property type="entry name" value="PROKAR_LIPOPROTEIN"/>
    <property type="match status" value="1"/>
</dbReference>
<sequence>MNRILTVGLVGLLLVGCTFDSTKPAPSDRDNTAVNERDADDRTVTPMDQSNASADIDQVAAIRKAVLDTEDLSVNGRNVKIITDGGKVVLRGPVASSTERDAIARIAGKVAGTGNVTNELEVEKD</sequence>
<dbReference type="InterPro" id="IPR007055">
    <property type="entry name" value="BON_dom"/>
</dbReference>
<feature type="compositionally biased region" description="Basic and acidic residues" evidence="1">
    <location>
        <begin position="26"/>
        <end position="43"/>
    </location>
</feature>
<dbReference type="EMBL" id="CP036298">
    <property type="protein sequence ID" value="QDV25837.1"/>
    <property type="molecule type" value="Genomic_DNA"/>
</dbReference>
<dbReference type="KEGG" id="ahel:Q31a_41650"/>
<accession>A0A518GBB6</accession>
<dbReference type="Gene3D" id="3.30.1340.30">
    <property type="match status" value="1"/>
</dbReference>
<dbReference type="Pfam" id="PF04972">
    <property type="entry name" value="BON"/>
    <property type="match status" value="1"/>
</dbReference>
<gene>
    <name evidence="3" type="ORF">Q31a_41650</name>
</gene>
<dbReference type="PROSITE" id="PS50914">
    <property type="entry name" value="BON"/>
    <property type="match status" value="1"/>
</dbReference>
<reference evidence="3 4" key="1">
    <citation type="submission" date="2019-02" db="EMBL/GenBank/DDBJ databases">
        <title>Deep-cultivation of Planctomycetes and their phenomic and genomic characterization uncovers novel biology.</title>
        <authorList>
            <person name="Wiegand S."/>
            <person name="Jogler M."/>
            <person name="Boedeker C."/>
            <person name="Pinto D."/>
            <person name="Vollmers J."/>
            <person name="Rivas-Marin E."/>
            <person name="Kohn T."/>
            <person name="Peeters S.H."/>
            <person name="Heuer A."/>
            <person name="Rast P."/>
            <person name="Oberbeckmann S."/>
            <person name="Bunk B."/>
            <person name="Jeske O."/>
            <person name="Meyerdierks A."/>
            <person name="Storesund J.E."/>
            <person name="Kallscheuer N."/>
            <person name="Luecker S."/>
            <person name="Lage O.M."/>
            <person name="Pohl T."/>
            <person name="Merkel B.J."/>
            <person name="Hornburger P."/>
            <person name="Mueller R.-W."/>
            <person name="Bruemmer F."/>
            <person name="Labrenz M."/>
            <person name="Spormann A.M."/>
            <person name="Op den Camp H."/>
            <person name="Overmann J."/>
            <person name="Amann R."/>
            <person name="Jetten M.S.M."/>
            <person name="Mascher T."/>
            <person name="Medema M.H."/>
            <person name="Devos D.P."/>
            <person name="Kaster A.-K."/>
            <person name="Ovreas L."/>
            <person name="Rohde M."/>
            <person name="Galperin M.Y."/>
            <person name="Jogler C."/>
        </authorList>
    </citation>
    <scope>NUCLEOTIDE SEQUENCE [LARGE SCALE GENOMIC DNA]</scope>
    <source>
        <strain evidence="3 4">Q31a</strain>
    </source>
</reference>
<evidence type="ECO:0000313" key="4">
    <source>
        <dbReference type="Proteomes" id="UP000318017"/>
    </source>
</evidence>
<dbReference type="RefSeq" id="WP_197355399.1">
    <property type="nucleotide sequence ID" value="NZ_CP036298.1"/>
</dbReference>
<evidence type="ECO:0000313" key="3">
    <source>
        <dbReference type="EMBL" id="QDV25837.1"/>
    </source>
</evidence>
<proteinExistence type="predicted"/>
<dbReference type="AlphaFoldDB" id="A0A518GBB6"/>
<feature type="region of interest" description="Disordered" evidence="1">
    <location>
        <begin position="21"/>
        <end position="52"/>
    </location>
</feature>
<protein>
    <submittedName>
        <fullName evidence="3">Outer membrane lipoprotein</fullName>
    </submittedName>
</protein>
<feature type="domain" description="BON" evidence="2">
    <location>
        <begin position="54"/>
        <end position="124"/>
    </location>
</feature>
<dbReference type="Proteomes" id="UP000318017">
    <property type="component" value="Chromosome"/>
</dbReference>